<evidence type="ECO:0000313" key="2">
    <source>
        <dbReference type="Proteomes" id="UP000012313"/>
    </source>
</evidence>
<dbReference type="Proteomes" id="UP000012313">
    <property type="component" value="Unassembled WGS sequence"/>
</dbReference>
<dbReference type="AlphaFoldDB" id="N1WLX4"/>
<dbReference type="PROSITE" id="PS51257">
    <property type="entry name" value="PROKAR_LIPOPROTEIN"/>
    <property type="match status" value="1"/>
</dbReference>
<dbReference type="OrthoDB" id="346078at2"/>
<organism evidence="1 2">
    <name type="scientific">Leptospira weilii serovar Ranarum str. ICFT</name>
    <dbReference type="NCBI Taxonomy" id="1218598"/>
    <lineage>
        <taxon>Bacteria</taxon>
        <taxon>Pseudomonadati</taxon>
        <taxon>Spirochaetota</taxon>
        <taxon>Spirochaetia</taxon>
        <taxon>Leptospirales</taxon>
        <taxon>Leptospiraceae</taxon>
        <taxon>Leptospira</taxon>
    </lineage>
</organism>
<proteinExistence type="predicted"/>
<keyword evidence="2" id="KW-1185">Reference proteome</keyword>
<dbReference type="EMBL" id="AOHC02000041">
    <property type="protein sequence ID" value="EMY76798.1"/>
    <property type="molecule type" value="Genomic_DNA"/>
</dbReference>
<protein>
    <submittedName>
        <fullName evidence="1">Lipoprotein</fullName>
    </submittedName>
</protein>
<sequence>MEGNKNRISVSVNSTSLNNQGTANVSVYSGAGCTGTSILNENGIVATTSKTFILADVGTYSVKASAGAKHRMFGSRNCTFRK</sequence>
<gene>
    <name evidence="1" type="ORF">LEP1GSC060_3406</name>
</gene>
<comment type="caution">
    <text evidence="1">The sequence shown here is derived from an EMBL/GenBank/DDBJ whole genome shotgun (WGS) entry which is preliminary data.</text>
</comment>
<accession>N1WLX4</accession>
<name>N1WLX4_9LEPT</name>
<reference evidence="1" key="1">
    <citation type="submission" date="2013-03" db="EMBL/GenBank/DDBJ databases">
        <authorList>
            <person name="Harkins D.M."/>
            <person name="Durkin A.S."/>
            <person name="Brinkac L.M."/>
            <person name="Haft D.H."/>
            <person name="Selengut J.D."/>
            <person name="Sanka R."/>
            <person name="DePew J."/>
            <person name="Purushe J."/>
            <person name="Hartskeerl R.A."/>
            <person name="Ahmed A."/>
            <person name="van der Linden H."/>
            <person name="Goris M.G.A."/>
            <person name="Vinetz J.M."/>
            <person name="Sutton G.G."/>
            <person name="Nierman W.C."/>
            <person name="Fouts D.E."/>
        </authorList>
    </citation>
    <scope>NUCLEOTIDE SEQUENCE [LARGE SCALE GENOMIC DNA]</scope>
    <source>
        <strain evidence="1">ICFT</strain>
    </source>
</reference>
<evidence type="ECO:0000313" key="1">
    <source>
        <dbReference type="EMBL" id="EMY76798.1"/>
    </source>
</evidence>
<keyword evidence="1" id="KW-0449">Lipoprotein</keyword>